<dbReference type="Proteomes" id="UP001469553">
    <property type="component" value="Unassembled WGS sequence"/>
</dbReference>
<reference evidence="2 3" key="1">
    <citation type="submission" date="2021-06" db="EMBL/GenBank/DDBJ databases">
        <authorList>
            <person name="Palmer J.M."/>
        </authorList>
    </citation>
    <scope>NUCLEOTIDE SEQUENCE [LARGE SCALE GENOMIC DNA]</scope>
    <source>
        <strain evidence="2 3">AS_MEX2019</strain>
        <tissue evidence="2">Muscle</tissue>
    </source>
</reference>
<feature type="compositionally biased region" description="Basic and acidic residues" evidence="1">
    <location>
        <begin position="31"/>
        <end position="49"/>
    </location>
</feature>
<name>A0ABV0YJY4_9TELE</name>
<keyword evidence="3" id="KW-1185">Reference proteome</keyword>
<proteinExistence type="predicted"/>
<evidence type="ECO:0000256" key="1">
    <source>
        <dbReference type="SAM" id="MobiDB-lite"/>
    </source>
</evidence>
<organism evidence="2 3">
    <name type="scientific">Ameca splendens</name>
    <dbReference type="NCBI Taxonomy" id="208324"/>
    <lineage>
        <taxon>Eukaryota</taxon>
        <taxon>Metazoa</taxon>
        <taxon>Chordata</taxon>
        <taxon>Craniata</taxon>
        <taxon>Vertebrata</taxon>
        <taxon>Euteleostomi</taxon>
        <taxon>Actinopterygii</taxon>
        <taxon>Neopterygii</taxon>
        <taxon>Teleostei</taxon>
        <taxon>Neoteleostei</taxon>
        <taxon>Acanthomorphata</taxon>
        <taxon>Ovalentaria</taxon>
        <taxon>Atherinomorphae</taxon>
        <taxon>Cyprinodontiformes</taxon>
        <taxon>Goodeidae</taxon>
        <taxon>Ameca</taxon>
    </lineage>
</organism>
<gene>
    <name evidence="2" type="ORF">AMECASPLE_036506</name>
</gene>
<accession>A0ABV0YJY4</accession>
<protein>
    <submittedName>
        <fullName evidence="2">Uncharacterized protein</fullName>
    </submittedName>
</protein>
<evidence type="ECO:0000313" key="3">
    <source>
        <dbReference type="Proteomes" id="UP001469553"/>
    </source>
</evidence>
<sequence length="99" mass="11241">MCTSVNLLVDFEENRLLQRCGCSVSQARRTNQKDQRCEPGTFKDDDKGAARSSSPPPCGVCMCVSNNVKCCYECRFACLKCKYFTFNSEAVEKRVWSFN</sequence>
<feature type="region of interest" description="Disordered" evidence="1">
    <location>
        <begin position="28"/>
        <end position="56"/>
    </location>
</feature>
<comment type="caution">
    <text evidence="2">The sequence shown here is derived from an EMBL/GenBank/DDBJ whole genome shotgun (WGS) entry which is preliminary data.</text>
</comment>
<dbReference type="EMBL" id="JAHRIP010034029">
    <property type="protein sequence ID" value="MEQ2293733.1"/>
    <property type="molecule type" value="Genomic_DNA"/>
</dbReference>
<evidence type="ECO:0000313" key="2">
    <source>
        <dbReference type="EMBL" id="MEQ2293733.1"/>
    </source>
</evidence>